<evidence type="ECO:0000256" key="1">
    <source>
        <dbReference type="SAM" id="Coils"/>
    </source>
</evidence>
<sequence>MNFSLKKIQLFIPYFPELSNIQNELEKYSIFKSNSIDNNLQIESITSIDIGVQVTIDNTLLLKIESLKNSLDTLVSGHSKQSQIIKTSNNRIFELENECKNLKIQINELYKYNPLKWIEYRNPVIVKFIETLTNNDQNNQEQQSNKSKIFKHAIAIDSIYRSQHNNYILVINLAASINFTLESLSKESPPIPEGFLVLAFDNEQKGQKNYLDHGFNTVVFHTFTSFIAYNFDFSDKNQYIMDPWISNSLIEINIQQLFNLTPDMKNILEKELINYINEIIDELIIGKKKDENKIDKLILFQNSSMEKMKKCINCEKTKIENKRKTVLNVI</sequence>
<proteinExistence type="predicted"/>
<dbReference type="EMBL" id="PQFF01000215">
    <property type="protein sequence ID" value="RHZ73248.1"/>
    <property type="molecule type" value="Genomic_DNA"/>
</dbReference>
<dbReference type="Proteomes" id="UP000266861">
    <property type="component" value="Unassembled WGS sequence"/>
</dbReference>
<organism evidence="2 3">
    <name type="scientific">Diversispora epigaea</name>
    <dbReference type="NCBI Taxonomy" id="1348612"/>
    <lineage>
        <taxon>Eukaryota</taxon>
        <taxon>Fungi</taxon>
        <taxon>Fungi incertae sedis</taxon>
        <taxon>Mucoromycota</taxon>
        <taxon>Glomeromycotina</taxon>
        <taxon>Glomeromycetes</taxon>
        <taxon>Diversisporales</taxon>
        <taxon>Diversisporaceae</taxon>
        <taxon>Diversispora</taxon>
    </lineage>
</organism>
<evidence type="ECO:0000313" key="2">
    <source>
        <dbReference type="EMBL" id="RHZ73248.1"/>
    </source>
</evidence>
<evidence type="ECO:0000313" key="3">
    <source>
        <dbReference type="Proteomes" id="UP000266861"/>
    </source>
</evidence>
<feature type="coiled-coil region" evidence="1">
    <location>
        <begin position="85"/>
        <end position="112"/>
    </location>
</feature>
<accession>A0A397IG70</accession>
<dbReference type="AlphaFoldDB" id="A0A397IG70"/>
<name>A0A397IG70_9GLOM</name>
<comment type="caution">
    <text evidence="2">The sequence shown here is derived from an EMBL/GenBank/DDBJ whole genome shotgun (WGS) entry which is preliminary data.</text>
</comment>
<gene>
    <name evidence="2" type="ORF">Glove_232g56</name>
</gene>
<protein>
    <submittedName>
        <fullName evidence="2">Uncharacterized protein</fullName>
    </submittedName>
</protein>
<dbReference type="OrthoDB" id="2448326at2759"/>
<keyword evidence="1" id="KW-0175">Coiled coil</keyword>
<keyword evidence="3" id="KW-1185">Reference proteome</keyword>
<reference evidence="2 3" key="1">
    <citation type="submission" date="2018-08" db="EMBL/GenBank/DDBJ databases">
        <title>Genome and evolution of the arbuscular mycorrhizal fungus Diversispora epigaea (formerly Glomus versiforme) and its bacterial endosymbionts.</title>
        <authorList>
            <person name="Sun X."/>
            <person name="Fei Z."/>
            <person name="Harrison M."/>
        </authorList>
    </citation>
    <scope>NUCLEOTIDE SEQUENCE [LARGE SCALE GENOMIC DNA]</scope>
    <source>
        <strain evidence="2 3">IT104</strain>
    </source>
</reference>